<keyword evidence="8" id="KW-0747">Spliceosome</keyword>
<evidence type="ECO:0000256" key="9">
    <source>
        <dbReference type="ARBA" id="ARBA00022771"/>
    </source>
</evidence>
<evidence type="ECO:0000256" key="8">
    <source>
        <dbReference type="ARBA" id="ARBA00022728"/>
    </source>
</evidence>
<keyword evidence="11" id="KW-0694">RNA-binding</keyword>
<comment type="caution">
    <text evidence="19">The sequence shown here is derived from an EMBL/GenBank/DDBJ whole genome shotgun (WGS) entry which is preliminary data.</text>
</comment>
<dbReference type="PROSITE" id="PS50103">
    <property type="entry name" value="ZF_C3H1"/>
    <property type="match status" value="1"/>
</dbReference>
<keyword evidence="7 16" id="KW-0479">Metal-binding</keyword>
<dbReference type="InterPro" id="IPR057674">
    <property type="entry name" value="Znf-CCCH_RBM22"/>
</dbReference>
<dbReference type="Proteomes" id="UP001187531">
    <property type="component" value="Unassembled WGS sequence"/>
</dbReference>
<sequence>MNTSPVVESQPVIYTEPAFWCSISYYELNTRVGETFHASQPSITVDGFTDPSNSERFCLGLLSNVNRNPVVEQTRRHIGKGVRLYYIGGEVFAECLSDSSIFVQSPNCNQRYGWHPATVCKIPPGCNLKIFNNQEFAALLAQSVSQGFEAVYQLTRMCTIRMSFVKGWGAEYRFLLILRVRYYDGEDAASAMELDSEEDRETTSAKKKYARSRSKFQSSWLRMPEFSIWLPRDKASDEKGFCTHCKKSFICGKTELGKHTKSAKHQELVKSIDSANEANVPIILVFAVNLKDVETTETKLDFPILCQTCLGDNPYIRMLKDKYGKECKICSRPFTIFRWCPGVKMRFKKTEICQTCAKLKNACQTCILDLEYGLPIKVRDKALGMKNEVPMSDVNKEYYITNAERKFKEEGEASGALEGKAQAPSDLLLKLARTAPYYKRNRPHICSFWVKGECKRGEECPFRHEKPTDPDDPLADQNIKDRFYGEVDPVADKLLRRADEMPRLDKPEDRSITTVYLGNLSAAITEKDLSVSQSTEQRMIDAIWARAQRNRQEEVRTLPHLLGRLVTVLENLLKFCNGYQISGIFCHQDGGTF</sequence>
<dbReference type="Pfam" id="PF03166">
    <property type="entry name" value="MH2"/>
    <property type="match status" value="1"/>
</dbReference>
<evidence type="ECO:0008006" key="21">
    <source>
        <dbReference type="Google" id="ProtNLM"/>
    </source>
</evidence>
<evidence type="ECO:0000256" key="14">
    <source>
        <dbReference type="ARBA" id="ARBA00023187"/>
    </source>
</evidence>
<keyword evidence="6" id="KW-0507">mRNA processing</keyword>
<evidence type="ECO:0000256" key="12">
    <source>
        <dbReference type="ARBA" id="ARBA00023015"/>
    </source>
</evidence>
<dbReference type="GO" id="GO:0008270">
    <property type="term" value="F:zinc ion binding"/>
    <property type="evidence" value="ECO:0007669"/>
    <property type="project" value="UniProtKB-KW"/>
</dbReference>
<dbReference type="GO" id="GO:0009791">
    <property type="term" value="P:post-embryonic development"/>
    <property type="evidence" value="ECO:0007669"/>
    <property type="project" value="UniProtKB-ARBA"/>
</dbReference>
<evidence type="ECO:0000256" key="6">
    <source>
        <dbReference type="ARBA" id="ARBA00022664"/>
    </source>
</evidence>
<evidence type="ECO:0000256" key="15">
    <source>
        <dbReference type="ARBA" id="ARBA00023242"/>
    </source>
</evidence>
<dbReference type="GO" id="GO:0000974">
    <property type="term" value="C:Prp19 complex"/>
    <property type="evidence" value="ECO:0007669"/>
    <property type="project" value="TreeGrafter"/>
</dbReference>
<keyword evidence="10 16" id="KW-0862">Zinc</keyword>
<dbReference type="FunFam" id="4.10.1000.10:FF:000006">
    <property type="entry name" value="Putative pre-mrna-splicing factor rbm22"/>
    <property type="match status" value="1"/>
</dbReference>
<comment type="similarity">
    <text evidence="3">Belongs to the dwarfin/SMAD family.</text>
</comment>
<dbReference type="GO" id="GO:0071007">
    <property type="term" value="C:U2-type catalytic step 2 spliceosome"/>
    <property type="evidence" value="ECO:0007669"/>
    <property type="project" value="TreeGrafter"/>
</dbReference>
<dbReference type="SUPFAM" id="SSF49879">
    <property type="entry name" value="SMAD/FHA domain"/>
    <property type="match status" value="1"/>
</dbReference>
<evidence type="ECO:0000259" key="17">
    <source>
        <dbReference type="PROSITE" id="PS50103"/>
    </source>
</evidence>
<feature type="zinc finger region" description="C3H1-type" evidence="16">
    <location>
        <begin position="440"/>
        <end position="467"/>
    </location>
</feature>
<dbReference type="Gene3D" id="2.60.200.10">
    <property type="match status" value="1"/>
</dbReference>
<dbReference type="SUPFAM" id="SSF90229">
    <property type="entry name" value="CCCH zinc finger"/>
    <property type="match status" value="1"/>
</dbReference>
<evidence type="ECO:0000256" key="3">
    <source>
        <dbReference type="ARBA" id="ARBA00005545"/>
    </source>
</evidence>
<dbReference type="GO" id="GO:0050793">
    <property type="term" value="P:regulation of developmental process"/>
    <property type="evidence" value="ECO:0007669"/>
    <property type="project" value="UniProtKB-ARBA"/>
</dbReference>
<evidence type="ECO:0000256" key="2">
    <source>
        <dbReference type="ARBA" id="ARBA00004496"/>
    </source>
</evidence>
<comment type="subcellular location">
    <subcellularLocation>
        <location evidence="2">Cytoplasm</location>
    </subcellularLocation>
    <subcellularLocation>
        <location evidence="1">Nucleus</location>
    </subcellularLocation>
</comment>
<evidence type="ECO:0000259" key="18">
    <source>
        <dbReference type="PROSITE" id="PS51076"/>
    </source>
</evidence>
<proteinExistence type="inferred from homology"/>
<dbReference type="InterPro" id="IPR036855">
    <property type="entry name" value="Znf_CCCH_sf"/>
</dbReference>
<dbReference type="SMART" id="SM00524">
    <property type="entry name" value="DWB"/>
    <property type="match status" value="1"/>
</dbReference>
<evidence type="ECO:0000256" key="1">
    <source>
        <dbReference type="ARBA" id="ARBA00004123"/>
    </source>
</evidence>
<dbReference type="GO" id="GO:0036002">
    <property type="term" value="F:pre-mRNA binding"/>
    <property type="evidence" value="ECO:0007669"/>
    <property type="project" value="TreeGrafter"/>
</dbReference>
<feature type="domain" description="MH2" evidence="18">
    <location>
        <begin position="20"/>
        <end position="214"/>
    </location>
</feature>
<evidence type="ECO:0000256" key="5">
    <source>
        <dbReference type="ARBA" id="ARBA00022490"/>
    </source>
</evidence>
<dbReference type="InterPro" id="IPR017855">
    <property type="entry name" value="SMAD-like_dom_sf"/>
</dbReference>
<keyword evidence="20" id="KW-1185">Reference proteome</keyword>
<dbReference type="InterPro" id="IPR008984">
    <property type="entry name" value="SMAD_FHA_dom_sf"/>
</dbReference>
<dbReference type="Pfam" id="PF21369">
    <property type="entry name" value="STL11_N"/>
    <property type="match status" value="1"/>
</dbReference>
<dbReference type="GO" id="GO:0071006">
    <property type="term" value="C:U2-type catalytic step 1 spliceosome"/>
    <property type="evidence" value="ECO:0007669"/>
    <property type="project" value="TreeGrafter"/>
</dbReference>
<dbReference type="GO" id="GO:0051239">
    <property type="term" value="P:regulation of multicellular organismal process"/>
    <property type="evidence" value="ECO:0007669"/>
    <property type="project" value="UniProtKB-ARBA"/>
</dbReference>
<dbReference type="GO" id="GO:0006355">
    <property type="term" value="P:regulation of DNA-templated transcription"/>
    <property type="evidence" value="ECO:0007669"/>
    <property type="project" value="InterPro"/>
</dbReference>
<dbReference type="GO" id="GO:0006397">
    <property type="term" value="P:mRNA processing"/>
    <property type="evidence" value="ECO:0007669"/>
    <property type="project" value="UniProtKB-KW"/>
</dbReference>
<dbReference type="PANTHER" id="PTHR14089">
    <property type="entry name" value="PRE-MRNA-SPLICING FACTOR RBM22"/>
    <property type="match status" value="1"/>
</dbReference>
<keyword evidence="15" id="KW-0539">Nucleus</keyword>
<dbReference type="GO" id="GO:0008380">
    <property type="term" value="P:RNA splicing"/>
    <property type="evidence" value="ECO:0007669"/>
    <property type="project" value="UniProtKB-KW"/>
</dbReference>
<dbReference type="InterPro" id="IPR000571">
    <property type="entry name" value="Znf_CCCH"/>
</dbReference>
<dbReference type="PANTHER" id="PTHR14089:SF6">
    <property type="entry name" value="PRE-MRNA-SPLICING FACTOR RBM22"/>
    <property type="match status" value="1"/>
</dbReference>
<comment type="similarity">
    <text evidence="4">Belongs to the SLT11 family.</text>
</comment>
<dbReference type="GO" id="GO:0017070">
    <property type="term" value="F:U6 snRNA binding"/>
    <property type="evidence" value="ECO:0007669"/>
    <property type="project" value="TreeGrafter"/>
</dbReference>
<evidence type="ECO:0000313" key="20">
    <source>
        <dbReference type="Proteomes" id="UP001187531"/>
    </source>
</evidence>
<dbReference type="GO" id="GO:0005737">
    <property type="term" value="C:cytoplasm"/>
    <property type="evidence" value="ECO:0007669"/>
    <property type="project" value="UniProtKB-SubCell"/>
</dbReference>
<dbReference type="AlphaFoldDB" id="A0AA88IPY5"/>
<dbReference type="InterPro" id="IPR001132">
    <property type="entry name" value="SMAD_dom_Dwarfin-type"/>
</dbReference>
<evidence type="ECO:0000256" key="10">
    <source>
        <dbReference type="ARBA" id="ARBA00022833"/>
    </source>
</evidence>
<dbReference type="FunFam" id="2.60.200.10:FF:000001">
    <property type="entry name" value="Mothers against decapentaplegic homolog"/>
    <property type="match status" value="1"/>
</dbReference>
<evidence type="ECO:0000256" key="4">
    <source>
        <dbReference type="ARBA" id="ARBA00007781"/>
    </source>
</evidence>
<dbReference type="InterPro" id="IPR039171">
    <property type="entry name" value="Cwc2/Slt11"/>
</dbReference>
<evidence type="ECO:0000256" key="16">
    <source>
        <dbReference type="PROSITE-ProRule" id="PRU00723"/>
    </source>
</evidence>
<dbReference type="EMBL" id="JAVRJZ010000002">
    <property type="protein sequence ID" value="KAK2725677.1"/>
    <property type="molecule type" value="Genomic_DNA"/>
</dbReference>
<dbReference type="SMART" id="SM00356">
    <property type="entry name" value="ZnF_C3H1"/>
    <property type="match status" value="1"/>
</dbReference>
<feature type="domain" description="C3H1-type" evidence="17">
    <location>
        <begin position="440"/>
        <end position="467"/>
    </location>
</feature>
<keyword evidence="12" id="KW-0805">Transcription regulation</keyword>
<evidence type="ECO:0000256" key="7">
    <source>
        <dbReference type="ARBA" id="ARBA00022723"/>
    </source>
</evidence>
<reference evidence="19" key="1">
    <citation type="submission" date="2023-07" db="EMBL/GenBank/DDBJ databases">
        <title>Chromosome-level genome assembly of Artemia franciscana.</title>
        <authorList>
            <person name="Jo E."/>
        </authorList>
    </citation>
    <scope>NUCLEOTIDE SEQUENCE</scope>
    <source>
        <tissue evidence="19">Whole body</tissue>
    </source>
</reference>
<protein>
    <recommendedName>
        <fullName evidence="21">C3H1-type domain-containing protein</fullName>
    </recommendedName>
</protein>
<keyword evidence="14" id="KW-0508">mRNA splicing</keyword>
<evidence type="ECO:0000256" key="11">
    <source>
        <dbReference type="ARBA" id="ARBA00022884"/>
    </source>
</evidence>
<keyword evidence="5" id="KW-0963">Cytoplasm</keyword>
<keyword evidence="9 16" id="KW-0863">Zinc-finger</keyword>
<organism evidence="19 20">
    <name type="scientific">Artemia franciscana</name>
    <name type="common">Brine shrimp</name>
    <name type="synonym">Artemia sanfranciscana</name>
    <dbReference type="NCBI Taxonomy" id="6661"/>
    <lineage>
        <taxon>Eukaryota</taxon>
        <taxon>Metazoa</taxon>
        <taxon>Ecdysozoa</taxon>
        <taxon>Arthropoda</taxon>
        <taxon>Crustacea</taxon>
        <taxon>Branchiopoda</taxon>
        <taxon>Anostraca</taxon>
        <taxon>Artemiidae</taxon>
        <taxon>Artemia</taxon>
    </lineage>
</organism>
<dbReference type="Pfam" id="PF25584">
    <property type="entry name" value="zf-CCCH_RBM22"/>
    <property type="match status" value="1"/>
</dbReference>
<evidence type="ECO:0000256" key="13">
    <source>
        <dbReference type="ARBA" id="ARBA00023163"/>
    </source>
</evidence>
<accession>A0AA88IPY5</accession>
<gene>
    <name evidence="19" type="ORF">QYM36_000248</name>
</gene>
<dbReference type="PROSITE" id="PS51076">
    <property type="entry name" value="MH2"/>
    <property type="match status" value="1"/>
</dbReference>
<keyword evidence="13" id="KW-0804">Transcription</keyword>
<name>A0AA88IPY5_ARTSF</name>
<dbReference type="InterPro" id="IPR048995">
    <property type="entry name" value="STL11/RBM22-like_N"/>
</dbReference>
<evidence type="ECO:0000313" key="19">
    <source>
        <dbReference type="EMBL" id="KAK2725677.1"/>
    </source>
</evidence>
<dbReference type="Gene3D" id="4.10.1000.10">
    <property type="entry name" value="Zinc finger, CCCH-type"/>
    <property type="match status" value="1"/>
</dbReference>